<sequence>MNVLPACRTLNRSTVFKCVVLPIIQ</sequence>
<organism evidence="1">
    <name type="scientific">Anguilla anguilla</name>
    <name type="common">European freshwater eel</name>
    <name type="synonym">Muraena anguilla</name>
    <dbReference type="NCBI Taxonomy" id="7936"/>
    <lineage>
        <taxon>Eukaryota</taxon>
        <taxon>Metazoa</taxon>
        <taxon>Chordata</taxon>
        <taxon>Craniata</taxon>
        <taxon>Vertebrata</taxon>
        <taxon>Euteleostomi</taxon>
        <taxon>Actinopterygii</taxon>
        <taxon>Neopterygii</taxon>
        <taxon>Teleostei</taxon>
        <taxon>Anguilliformes</taxon>
        <taxon>Anguillidae</taxon>
        <taxon>Anguilla</taxon>
    </lineage>
</organism>
<accession>A0A0E9UZS4</accession>
<evidence type="ECO:0000313" key="1">
    <source>
        <dbReference type="EMBL" id="JAH70493.1"/>
    </source>
</evidence>
<proteinExistence type="predicted"/>
<dbReference type="EMBL" id="GBXM01038084">
    <property type="protein sequence ID" value="JAH70493.1"/>
    <property type="molecule type" value="Transcribed_RNA"/>
</dbReference>
<reference evidence="1" key="2">
    <citation type="journal article" date="2015" name="Fish Shellfish Immunol.">
        <title>Early steps in the European eel (Anguilla anguilla)-Vibrio vulnificus interaction in the gills: Role of the RtxA13 toxin.</title>
        <authorList>
            <person name="Callol A."/>
            <person name="Pajuelo D."/>
            <person name="Ebbesson L."/>
            <person name="Teles M."/>
            <person name="MacKenzie S."/>
            <person name="Amaro C."/>
        </authorList>
    </citation>
    <scope>NUCLEOTIDE SEQUENCE</scope>
</reference>
<dbReference type="AlphaFoldDB" id="A0A0E9UZS4"/>
<name>A0A0E9UZS4_ANGAN</name>
<protein>
    <submittedName>
        <fullName evidence="1">Uncharacterized protein</fullName>
    </submittedName>
</protein>
<reference evidence="1" key="1">
    <citation type="submission" date="2014-11" db="EMBL/GenBank/DDBJ databases">
        <authorList>
            <person name="Amaro Gonzalez C."/>
        </authorList>
    </citation>
    <scope>NUCLEOTIDE SEQUENCE</scope>
</reference>